<dbReference type="InParanoid" id="D8TFF5"/>
<evidence type="ECO:0000313" key="2">
    <source>
        <dbReference type="Proteomes" id="UP000001514"/>
    </source>
</evidence>
<dbReference type="EMBL" id="GL377789">
    <property type="protein sequence ID" value="EFJ04609.1"/>
    <property type="molecule type" value="Genomic_DNA"/>
</dbReference>
<keyword evidence="2" id="KW-1185">Reference proteome</keyword>
<evidence type="ECO:0000313" key="1">
    <source>
        <dbReference type="EMBL" id="EFJ04609.1"/>
    </source>
</evidence>
<dbReference type="KEGG" id="smo:SELMODRAFT_432249"/>
<dbReference type="Gramene" id="EFJ04609">
    <property type="protein sequence ID" value="EFJ04609"/>
    <property type="gene ID" value="SELMODRAFT_432249"/>
</dbReference>
<protein>
    <submittedName>
        <fullName evidence="1">Uncharacterized protein</fullName>
    </submittedName>
</protein>
<accession>D8TFF5</accession>
<dbReference type="Proteomes" id="UP000001514">
    <property type="component" value="Unassembled WGS sequence"/>
</dbReference>
<dbReference type="AlphaFoldDB" id="D8TFF5"/>
<reference evidence="1 2" key="1">
    <citation type="journal article" date="2011" name="Science">
        <title>The Selaginella genome identifies genetic changes associated with the evolution of vascular plants.</title>
        <authorList>
            <person name="Banks J.A."/>
            <person name="Nishiyama T."/>
            <person name="Hasebe M."/>
            <person name="Bowman J.L."/>
            <person name="Gribskov M."/>
            <person name="dePamphilis C."/>
            <person name="Albert V.A."/>
            <person name="Aono N."/>
            <person name="Aoyama T."/>
            <person name="Ambrose B.A."/>
            <person name="Ashton N.W."/>
            <person name="Axtell M.J."/>
            <person name="Barker E."/>
            <person name="Barker M.S."/>
            <person name="Bennetzen J.L."/>
            <person name="Bonawitz N.D."/>
            <person name="Chapple C."/>
            <person name="Cheng C."/>
            <person name="Correa L.G."/>
            <person name="Dacre M."/>
            <person name="DeBarry J."/>
            <person name="Dreyer I."/>
            <person name="Elias M."/>
            <person name="Engstrom E.M."/>
            <person name="Estelle M."/>
            <person name="Feng L."/>
            <person name="Finet C."/>
            <person name="Floyd S.K."/>
            <person name="Frommer W.B."/>
            <person name="Fujita T."/>
            <person name="Gramzow L."/>
            <person name="Gutensohn M."/>
            <person name="Harholt J."/>
            <person name="Hattori M."/>
            <person name="Heyl A."/>
            <person name="Hirai T."/>
            <person name="Hiwatashi Y."/>
            <person name="Ishikawa M."/>
            <person name="Iwata M."/>
            <person name="Karol K.G."/>
            <person name="Koehler B."/>
            <person name="Kolukisaoglu U."/>
            <person name="Kubo M."/>
            <person name="Kurata T."/>
            <person name="Lalonde S."/>
            <person name="Li K."/>
            <person name="Li Y."/>
            <person name="Litt A."/>
            <person name="Lyons E."/>
            <person name="Manning G."/>
            <person name="Maruyama T."/>
            <person name="Michael T.P."/>
            <person name="Mikami K."/>
            <person name="Miyazaki S."/>
            <person name="Morinaga S."/>
            <person name="Murata T."/>
            <person name="Mueller-Roeber B."/>
            <person name="Nelson D.R."/>
            <person name="Obara M."/>
            <person name="Oguri Y."/>
            <person name="Olmstead R.G."/>
            <person name="Onodera N."/>
            <person name="Petersen B.L."/>
            <person name="Pils B."/>
            <person name="Prigge M."/>
            <person name="Rensing S.A."/>
            <person name="Riano-Pachon D.M."/>
            <person name="Roberts A.W."/>
            <person name="Sato Y."/>
            <person name="Scheller H.V."/>
            <person name="Schulz B."/>
            <person name="Schulz C."/>
            <person name="Shakirov E.V."/>
            <person name="Shibagaki N."/>
            <person name="Shinohara N."/>
            <person name="Shippen D.E."/>
            <person name="Soerensen I."/>
            <person name="Sotooka R."/>
            <person name="Sugimoto N."/>
            <person name="Sugita M."/>
            <person name="Sumikawa N."/>
            <person name="Tanurdzic M."/>
            <person name="Theissen G."/>
            <person name="Ulvskov P."/>
            <person name="Wakazuki S."/>
            <person name="Weng J.K."/>
            <person name="Willats W.W."/>
            <person name="Wipf D."/>
            <person name="Wolf P.G."/>
            <person name="Yang L."/>
            <person name="Zimmer A.D."/>
            <person name="Zhu Q."/>
            <person name="Mitros T."/>
            <person name="Hellsten U."/>
            <person name="Loque D."/>
            <person name="Otillar R."/>
            <person name="Salamov A."/>
            <person name="Schmutz J."/>
            <person name="Shapiro H."/>
            <person name="Lindquist E."/>
            <person name="Lucas S."/>
            <person name="Rokhsar D."/>
            <person name="Grigoriev I.V."/>
        </authorList>
    </citation>
    <scope>NUCLEOTIDE SEQUENCE [LARGE SCALE GENOMIC DNA]</scope>
</reference>
<proteinExistence type="predicted"/>
<sequence length="111" mass="12502">MRLIPRSLFNHEQDLLPKAMMHVMTELQVPDTYAILGGGKLGEPQDSAMNPAYRNGLWLLVLPLTWQDSVMVAEMRAAMNLVSQSLKLDVPAGTCHTTSLQVQYHRHLKAY</sequence>
<organism evidence="2">
    <name type="scientific">Selaginella moellendorffii</name>
    <name type="common">Spikemoss</name>
    <dbReference type="NCBI Taxonomy" id="88036"/>
    <lineage>
        <taxon>Eukaryota</taxon>
        <taxon>Viridiplantae</taxon>
        <taxon>Streptophyta</taxon>
        <taxon>Embryophyta</taxon>
        <taxon>Tracheophyta</taxon>
        <taxon>Lycopodiopsida</taxon>
        <taxon>Selaginellales</taxon>
        <taxon>Selaginellaceae</taxon>
        <taxon>Selaginella</taxon>
    </lineage>
</organism>
<dbReference type="HOGENOM" id="CLU_2162787_0_0_1"/>
<name>D8TFF5_SELML</name>
<gene>
    <name evidence="1" type="ORF">SELMODRAFT_432249</name>
</gene>